<evidence type="ECO:0000256" key="4">
    <source>
        <dbReference type="ARBA" id="ARBA00022989"/>
    </source>
</evidence>
<dbReference type="GO" id="GO:0005886">
    <property type="term" value="C:plasma membrane"/>
    <property type="evidence" value="ECO:0007669"/>
    <property type="project" value="UniProtKB-SubCell"/>
</dbReference>
<evidence type="ECO:0000256" key="2">
    <source>
        <dbReference type="ARBA" id="ARBA00022475"/>
    </source>
</evidence>
<keyword evidence="4 6" id="KW-1133">Transmembrane helix</keyword>
<dbReference type="InterPro" id="IPR011701">
    <property type="entry name" value="MFS"/>
</dbReference>
<feature type="transmembrane region" description="Helical" evidence="6">
    <location>
        <begin position="353"/>
        <end position="373"/>
    </location>
</feature>
<dbReference type="Gene3D" id="1.20.1250.20">
    <property type="entry name" value="MFS general substrate transporter like domains"/>
    <property type="match status" value="2"/>
</dbReference>
<sequence>MLLIGILSFFADFTYEGARSVLGPYLASLQASALVVGAVTGFGELLGYGLRFFSGRLADSTGKFWPITIFGYVLQMAAVPALALTGSWQTAAVCIIAERVGRAIRNPPRDVMLSHAAKNLGGYGWTFGIHEACDQFGAMFGPLVVAAVLAHHGSYHLAFAVLLVPALINLTFVATARLLYPKPQDLEQGLQVAASGARFSRTFWVYLAGASLVAIGFADFPLIAYHFTRAGSVSPFWIPIFYSVAMAVSGSSSLLFGRLFDRFGFRVLIVLTVIASLFAPLVFLGGFWAALAGAAVWGMGMGVHESIIPAAVTPMVQMQHRASAFGLFTAGYGIFWFIGSAAIGFLYDRSLPWTIAFCVTTQLLAIPFFVWVARHQKPLADSPSPA</sequence>
<evidence type="ECO:0000259" key="7">
    <source>
        <dbReference type="PROSITE" id="PS50850"/>
    </source>
</evidence>
<evidence type="ECO:0000256" key="1">
    <source>
        <dbReference type="ARBA" id="ARBA00004651"/>
    </source>
</evidence>
<keyword evidence="5 6" id="KW-0472">Membrane</keyword>
<feature type="domain" description="Major facilitator superfamily (MFS) profile" evidence="7">
    <location>
        <begin position="197"/>
        <end position="386"/>
    </location>
</feature>
<feature type="transmembrane region" description="Helical" evidence="6">
    <location>
        <begin position="203"/>
        <end position="224"/>
    </location>
</feature>
<evidence type="ECO:0000256" key="3">
    <source>
        <dbReference type="ARBA" id="ARBA00022692"/>
    </source>
</evidence>
<keyword evidence="2" id="KW-1003">Cell membrane</keyword>
<dbReference type="InterPro" id="IPR052425">
    <property type="entry name" value="Uncharacterized_MFS-type"/>
</dbReference>
<dbReference type="PANTHER" id="PTHR42688">
    <property type="entry name" value="CONSERVED PROTEIN"/>
    <property type="match status" value="1"/>
</dbReference>
<evidence type="ECO:0000256" key="6">
    <source>
        <dbReference type="SAM" id="Phobius"/>
    </source>
</evidence>
<feature type="transmembrane region" description="Helical" evidence="6">
    <location>
        <begin position="236"/>
        <end position="256"/>
    </location>
</feature>
<name>A0AB74UYP3_9GAMM</name>
<feature type="transmembrane region" description="Helical" evidence="6">
    <location>
        <begin position="289"/>
        <end position="312"/>
    </location>
</feature>
<gene>
    <name evidence="8" type="ORF">ACFYG5_07060</name>
</gene>
<reference evidence="8" key="1">
    <citation type="submission" date="2024-10" db="EMBL/GenBank/DDBJ databases">
        <authorList>
            <person name="Lesea H.P."/>
            <person name="Kuehl J.V."/>
            <person name="Chandonia J.-M."/>
        </authorList>
    </citation>
    <scope>NUCLEOTIDE SEQUENCE</scope>
    <source>
        <strain evidence="8">FW102-FHT14D07</strain>
    </source>
</reference>
<accession>A0AB74UYP3</accession>
<feature type="transmembrane region" description="Helical" evidence="6">
    <location>
        <begin position="64"/>
        <end position="83"/>
    </location>
</feature>
<dbReference type="RefSeq" id="WP_221174195.1">
    <property type="nucleotide sequence ID" value="NZ_CP170721.1"/>
</dbReference>
<feature type="transmembrane region" description="Helical" evidence="6">
    <location>
        <begin position="324"/>
        <end position="347"/>
    </location>
</feature>
<dbReference type="Pfam" id="PF07690">
    <property type="entry name" value="MFS_1"/>
    <property type="match status" value="1"/>
</dbReference>
<dbReference type="PANTHER" id="PTHR42688:SF1">
    <property type="entry name" value="BLR5212 PROTEIN"/>
    <property type="match status" value="1"/>
</dbReference>
<dbReference type="GO" id="GO:0022857">
    <property type="term" value="F:transmembrane transporter activity"/>
    <property type="evidence" value="ECO:0007669"/>
    <property type="project" value="InterPro"/>
</dbReference>
<organism evidence="8">
    <name type="scientific">Rhodanobacter sp. FW102-FHT14D07</name>
    <dbReference type="NCBI Taxonomy" id="3351462"/>
    <lineage>
        <taxon>Bacteria</taxon>
        <taxon>Pseudomonadati</taxon>
        <taxon>Pseudomonadota</taxon>
        <taxon>Gammaproteobacteria</taxon>
        <taxon>Lysobacterales</taxon>
        <taxon>Rhodanobacteraceae</taxon>
        <taxon>Rhodanobacter</taxon>
    </lineage>
</organism>
<evidence type="ECO:0000313" key="8">
    <source>
        <dbReference type="EMBL" id="XIA19879.1"/>
    </source>
</evidence>
<feature type="transmembrane region" description="Helical" evidence="6">
    <location>
        <begin position="263"/>
        <end position="283"/>
    </location>
</feature>
<feature type="transmembrane region" description="Helical" evidence="6">
    <location>
        <begin position="157"/>
        <end position="180"/>
    </location>
</feature>
<comment type="subcellular location">
    <subcellularLocation>
        <location evidence="1">Cell membrane</location>
        <topology evidence="1">Multi-pass membrane protein</topology>
    </subcellularLocation>
</comment>
<protein>
    <submittedName>
        <fullName evidence="8">MFS transporter</fullName>
    </submittedName>
</protein>
<dbReference type="EMBL" id="CP170721">
    <property type="protein sequence ID" value="XIA19879.1"/>
    <property type="molecule type" value="Genomic_DNA"/>
</dbReference>
<dbReference type="AlphaFoldDB" id="A0AB74UYP3"/>
<proteinExistence type="predicted"/>
<dbReference type="SUPFAM" id="SSF103473">
    <property type="entry name" value="MFS general substrate transporter"/>
    <property type="match status" value="1"/>
</dbReference>
<dbReference type="InterPro" id="IPR036259">
    <property type="entry name" value="MFS_trans_sf"/>
</dbReference>
<dbReference type="PROSITE" id="PS50850">
    <property type="entry name" value="MFS"/>
    <property type="match status" value="1"/>
</dbReference>
<dbReference type="InterPro" id="IPR020846">
    <property type="entry name" value="MFS_dom"/>
</dbReference>
<keyword evidence="3 6" id="KW-0812">Transmembrane</keyword>
<evidence type="ECO:0000256" key="5">
    <source>
        <dbReference type="ARBA" id="ARBA00023136"/>
    </source>
</evidence>
<feature type="transmembrane region" description="Helical" evidence="6">
    <location>
        <begin position="30"/>
        <end position="52"/>
    </location>
</feature>
<dbReference type="CDD" id="cd17370">
    <property type="entry name" value="MFS_MJ1317_like"/>
    <property type="match status" value="1"/>
</dbReference>